<reference evidence="1" key="1">
    <citation type="journal article" date="2022" name="bioRxiv">
        <title>Population genetic analysis of Ophidiomyces ophidiicola, the causative agent of snake fungal disease, indicates recent introductions to the USA.</title>
        <authorList>
            <person name="Ladner J.T."/>
            <person name="Palmer J.M."/>
            <person name="Ettinger C.L."/>
            <person name="Stajich J.E."/>
            <person name="Farrell T.M."/>
            <person name="Glorioso B.M."/>
            <person name="Lawson B."/>
            <person name="Price S.J."/>
            <person name="Stengle A.G."/>
            <person name="Grear D.A."/>
            <person name="Lorch J.M."/>
        </authorList>
    </citation>
    <scope>NUCLEOTIDE SEQUENCE</scope>
    <source>
        <strain evidence="1">NWHC 24266-5</strain>
    </source>
</reference>
<accession>A0ACB8V0M7</accession>
<organism evidence="1">
    <name type="scientific">Ophidiomyces ophidiicola</name>
    <dbReference type="NCBI Taxonomy" id="1387563"/>
    <lineage>
        <taxon>Eukaryota</taxon>
        <taxon>Fungi</taxon>
        <taxon>Dikarya</taxon>
        <taxon>Ascomycota</taxon>
        <taxon>Pezizomycotina</taxon>
        <taxon>Eurotiomycetes</taxon>
        <taxon>Eurotiomycetidae</taxon>
        <taxon>Onygenales</taxon>
        <taxon>Onygenaceae</taxon>
        <taxon>Ophidiomyces</taxon>
    </lineage>
</organism>
<evidence type="ECO:0000313" key="1">
    <source>
        <dbReference type="EMBL" id="KAI2389738.1"/>
    </source>
</evidence>
<sequence>MSLQRSGVGITLIYLPVGFIKFRIVVSLPHSPTFIWLSVNLTLVYDGSGIDRIGNMSSDPPSEVNENYPDFDYNRLQPPPEEWELYDIPDKTHLRNRALDLKTFKKLVKHHSWGIHVIIGERRTKERLLQVLKRIIFNQTPQLRPTWHEFISRNCDAGPRLLRRSYNALQISRNYPTGVPGQSIYLRPLNAQKAQLALQPSNQSIAFTHASNQPGQIETGNYPAGPNDSSNTIPSEPPGFMTGSNIHQNMAFDLGNPMPLLPINYDLQMPQNPSFLHPLPPAPAIGQSNQYYNPSRFVRPNQTSREQLPTLPVTDTADVVEAIERAVMSFPYQELQRHQNARQIARPIRNYIATSSLHLTLSTPRLYSTISHIRAIIEGNIPAFRFAPNGSRYPFRGRGPVSGRDTTPIDCAIVVGVLLDAGSTIADYTNGTSVKPSPSLLENAFLDALHVNWEVLSETASVGRRDEFRDTLVDWLTGRGLAVSPTNVWSLCTESFRQFYITYTEQLHPCACQEAQPSTLPFTTKFVTPEFQDGDAAGVDAATLLERFFHSSQQFNCSLCGSLKSNHIERKFGDLPWRLVVRVDQRTLLQSHAARSISFDYVDSDSIPQKATYRWLGGIYCVLIGQSYHFRVYWNDNERGEIDNGAIRVYDGTQVSGSIIGGLRATKTLQRIPPSWWAGGAPPLLFYEKIVNPTRNALHSARSAIDNILNIMDKGELVFQQHQGWHPHGSTRRSQQCRHGTLEADPRASGPTLESFTRSQPPHQMKIPGQTDRESDQLQLPPHPQSLVRSGLRQIPRNRRVVYHQQTGIPFAQPTEHRAGNSRQTISTQYLDTTAGDGGTTQEDGIPPGPQQQAASSGAQATKPSFDSTTQPVDNNATTDFENLFDLPDIGSAGFSFSSFNDIEERTAALFRDPCDFSTSEAISTSTIPQGITQTTLGERSVVVSGDTDTGPFQTTQAVPEGNDDGADMANEFLVNPYAVPQGQSNVSPITFSQTQFIEDTADLETSNMPAMDDSIEWAFDFEAASAELMGNPNTTPPTTTRTALLTETDPFGTMFQEFLTSQQMQEMGYGMPYSSEPAQGPSVDFGDGGGENIGTEKRKRGADLGSESSDLGGPKLAKR</sequence>
<protein>
    <submittedName>
        <fullName evidence="1">Uncharacterized protein</fullName>
    </submittedName>
</protein>
<proteinExistence type="predicted"/>
<comment type="caution">
    <text evidence="1">The sequence shown here is derived from an EMBL/GenBank/DDBJ whole genome shotgun (WGS) entry which is preliminary data.</text>
</comment>
<dbReference type="EMBL" id="JALBCA010000022">
    <property type="protein sequence ID" value="KAI2389738.1"/>
    <property type="molecule type" value="Genomic_DNA"/>
</dbReference>
<name>A0ACB8V0M7_9EURO</name>
<gene>
    <name evidence="1" type="ORF">LOY88_002012</name>
</gene>